<reference evidence="1 2" key="1">
    <citation type="submission" date="2020-08" db="EMBL/GenBank/DDBJ databases">
        <title>Complete genome sequence of Raphidiopsis curvispora isolated from drinking water reservoir in South Korea.</title>
        <authorList>
            <person name="Jeong J."/>
        </authorList>
    </citation>
    <scope>NUCLEOTIDE SEQUENCE [LARGE SCALE GENOMIC DNA]</scope>
    <source>
        <strain evidence="1 2">GIHE-G1</strain>
    </source>
</reference>
<sequence length="103" mass="11794">MLLTATEAGKIALEFLLADWNLAEEYRDWFTIVHSRLMGEYWYTVELGVEGFPDRWFIHVYDSGSCNPNYTFKSPISGTDGYVDLKSLPPIIADVLVAERNSR</sequence>
<dbReference type="Proteomes" id="UP000516013">
    <property type="component" value="Chromosome"/>
</dbReference>
<gene>
    <name evidence="1" type="ORF">IAR63_09455</name>
</gene>
<evidence type="ECO:0000313" key="1">
    <source>
        <dbReference type="EMBL" id="QNP28175.1"/>
    </source>
</evidence>
<dbReference type="RefSeq" id="WP_061546756.1">
    <property type="nucleotide sequence ID" value="NZ_CP060822.1"/>
</dbReference>
<proteinExistence type="predicted"/>
<evidence type="ECO:0000313" key="2">
    <source>
        <dbReference type="Proteomes" id="UP000516013"/>
    </source>
</evidence>
<dbReference type="KEGG" id="ccur:IAR63_09455"/>
<dbReference type="AlphaFoldDB" id="A0A7H0EWK9"/>
<name>A0A7H0EWK9_9CYAN</name>
<protein>
    <submittedName>
        <fullName evidence="1">Uncharacterized protein</fullName>
    </submittedName>
</protein>
<dbReference type="EMBL" id="CP060822">
    <property type="protein sequence ID" value="QNP28175.1"/>
    <property type="molecule type" value="Genomic_DNA"/>
</dbReference>
<organism evidence="1 2">
    <name type="scientific">Cylindrospermopsis curvispora GIHE-G1</name>
    <dbReference type="NCBI Taxonomy" id="2666332"/>
    <lineage>
        <taxon>Bacteria</taxon>
        <taxon>Bacillati</taxon>
        <taxon>Cyanobacteriota</taxon>
        <taxon>Cyanophyceae</taxon>
        <taxon>Nostocales</taxon>
        <taxon>Aphanizomenonaceae</taxon>
        <taxon>Cylindrospermopsis</taxon>
    </lineage>
</organism>
<keyword evidence="2" id="KW-1185">Reference proteome</keyword>
<accession>A0A7H0EWK9</accession>